<dbReference type="AlphaFoldDB" id="A0A7X3D292"/>
<dbReference type="InterPro" id="IPR013148">
    <property type="entry name" value="Glyco_hydro_32_N"/>
</dbReference>
<sequence>MKNKIYNFVMILGIFAALFSCKDIANKKDGQVQKMQDTVALSNEDLYRPNFHFSPKKGWMNDPNGMFYYNGYYHLYFQHYPDGNTWGPMHWGHAISTDMISWKEQPIALYPDELGYIFSGSAVVDVDNTSGFSEDSKTPVVAMFTYHDMEAEKAGKTIDETQAIAYSLNEGLTYTKFKGNPVIANPNIPDFRDPKVNWDEDRKQWTMVLAAGQEIMFYASKDLKQWELLSTFGEGIGNHNGVWECPDFFHLPVKGTDETKWVLLVSINPGGPNSGSATQYFVGDFDGKTFKIDETFQKELAKEHSFWVDHGRDNYAGVTWSNVTTADGGKLFIGWMSNWLYANEVPTEKWRSANTVARELGLIKGTNTYRLVSKPVKELKNYRAKKVADRAIPIRGKAILTTTETISLSKTEINFSISELVQAKYTFSLSNKQGDSLTFGYDAKINKYFINRDNSGKTDFSPKFSDRLSTAPRTARTKEWTGKILLDKTSIELFYDDGQTVMSEIFFPHAPFETLSITSDQDNFTLDALEIHELKFN</sequence>
<dbReference type="InterPro" id="IPR013320">
    <property type="entry name" value="ConA-like_dom_sf"/>
</dbReference>
<evidence type="ECO:0000313" key="7">
    <source>
        <dbReference type="EMBL" id="MUH36994.1"/>
    </source>
</evidence>
<dbReference type="CDD" id="cd18622">
    <property type="entry name" value="GH32_Inu-like"/>
    <property type="match status" value="1"/>
</dbReference>
<keyword evidence="3 4" id="KW-0326">Glycosidase</keyword>
<gene>
    <name evidence="7" type="ORF">D9O36_14175</name>
</gene>
<dbReference type="PANTHER" id="PTHR42800:SF1">
    <property type="entry name" value="EXOINULINASE INUD (AFU_ORTHOLOGUE AFUA_5G00480)"/>
    <property type="match status" value="1"/>
</dbReference>
<protein>
    <submittedName>
        <fullName evidence="7">Glycoside hydrolase family 32 protein</fullName>
    </submittedName>
</protein>
<dbReference type="SUPFAM" id="SSF75005">
    <property type="entry name" value="Arabinanase/levansucrase/invertase"/>
    <property type="match status" value="1"/>
</dbReference>
<dbReference type="GO" id="GO:0004575">
    <property type="term" value="F:sucrose alpha-glucosidase activity"/>
    <property type="evidence" value="ECO:0007669"/>
    <property type="project" value="TreeGrafter"/>
</dbReference>
<dbReference type="OrthoDB" id="9759709at2"/>
<feature type="domain" description="Glycosyl hydrolase family 32 N-terminal" evidence="5">
    <location>
        <begin position="52"/>
        <end position="375"/>
    </location>
</feature>
<evidence type="ECO:0000259" key="6">
    <source>
        <dbReference type="Pfam" id="PF08244"/>
    </source>
</evidence>
<dbReference type="InterPro" id="IPR018053">
    <property type="entry name" value="Glyco_hydro_32_AS"/>
</dbReference>
<dbReference type="Proteomes" id="UP000540519">
    <property type="component" value="Unassembled WGS sequence"/>
</dbReference>
<dbReference type="EMBL" id="RCNR01000029">
    <property type="protein sequence ID" value="MUH36994.1"/>
    <property type="molecule type" value="Genomic_DNA"/>
</dbReference>
<keyword evidence="8" id="KW-1185">Reference proteome</keyword>
<dbReference type="SMART" id="SM00640">
    <property type="entry name" value="Glyco_32"/>
    <property type="match status" value="1"/>
</dbReference>
<dbReference type="GO" id="GO:0005987">
    <property type="term" value="P:sucrose catabolic process"/>
    <property type="evidence" value="ECO:0007669"/>
    <property type="project" value="TreeGrafter"/>
</dbReference>
<dbReference type="Pfam" id="PF00251">
    <property type="entry name" value="Glyco_hydro_32N"/>
    <property type="match status" value="1"/>
</dbReference>
<dbReference type="RefSeq" id="WP_155600405.1">
    <property type="nucleotide sequence ID" value="NZ_RCNR01000029.1"/>
</dbReference>
<organism evidence="7 8">
    <name type="scientific">Zobellia amurskyensis</name>
    <dbReference type="NCBI Taxonomy" id="248905"/>
    <lineage>
        <taxon>Bacteria</taxon>
        <taxon>Pseudomonadati</taxon>
        <taxon>Bacteroidota</taxon>
        <taxon>Flavobacteriia</taxon>
        <taxon>Flavobacteriales</taxon>
        <taxon>Flavobacteriaceae</taxon>
        <taxon>Zobellia</taxon>
    </lineage>
</organism>
<keyword evidence="2 4" id="KW-0378">Hydrolase</keyword>
<dbReference type="Gene3D" id="2.115.10.20">
    <property type="entry name" value="Glycosyl hydrolase domain, family 43"/>
    <property type="match status" value="1"/>
</dbReference>
<evidence type="ECO:0000256" key="3">
    <source>
        <dbReference type="ARBA" id="ARBA00023295"/>
    </source>
</evidence>
<dbReference type="GO" id="GO:0005737">
    <property type="term" value="C:cytoplasm"/>
    <property type="evidence" value="ECO:0007669"/>
    <property type="project" value="TreeGrafter"/>
</dbReference>
<comment type="similarity">
    <text evidence="1 4">Belongs to the glycosyl hydrolase 32 family.</text>
</comment>
<dbReference type="PROSITE" id="PS00609">
    <property type="entry name" value="GLYCOSYL_HYDROL_F32"/>
    <property type="match status" value="1"/>
</dbReference>
<evidence type="ECO:0000313" key="8">
    <source>
        <dbReference type="Proteomes" id="UP000540519"/>
    </source>
</evidence>
<dbReference type="InterPro" id="IPR023296">
    <property type="entry name" value="Glyco_hydro_beta-prop_sf"/>
</dbReference>
<proteinExistence type="inferred from homology"/>
<dbReference type="Pfam" id="PF08244">
    <property type="entry name" value="Glyco_hydro_32C"/>
    <property type="match status" value="1"/>
</dbReference>
<name>A0A7X3D292_9FLAO</name>
<dbReference type="PANTHER" id="PTHR42800">
    <property type="entry name" value="EXOINULINASE INUD (AFU_ORTHOLOGUE AFUA_5G00480)"/>
    <property type="match status" value="1"/>
</dbReference>
<feature type="domain" description="Glycosyl hydrolase family 32 C-terminal" evidence="6">
    <location>
        <begin position="379"/>
        <end position="532"/>
    </location>
</feature>
<reference evidence="7 8" key="1">
    <citation type="journal article" date="2019" name="Mar. Drugs">
        <title>Comparative Genomics and CAZyme Genome Repertoires of Marine Zobellia amurskyensis KMM 3526(T) and Zobellia laminariae KMM 3676(T).</title>
        <authorList>
            <person name="Chernysheva N."/>
            <person name="Bystritskaya E."/>
            <person name="Stenkova A."/>
            <person name="Golovkin I."/>
            <person name="Nedashkovskaya O."/>
            <person name="Isaeva M."/>
        </authorList>
    </citation>
    <scope>NUCLEOTIDE SEQUENCE [LARGE SCALE GENOMIC DNA]</scope>
    <source>
        <strain evidence="7 8">KMM 3526</strain>
    </source>
</reference>
<dbReference type="PROSITE" id="PS51257">
    <property type="entry name" value="PROKAR_LIPOPROTEIN"/>
    <property type="match status" value="1"/>
</dbReference>
<evidence type="ECO:0000259" key="5">
    <source>
        <dbReference type="Pfam" id="PF00251"/>
    </source>
</evidence>
<evidence type="ECO:0000256" key="4">
    <source>
        <dbReference type="RuleBase" id="RU362110"/>
    </source>
</evidence>
<dbReference type="InterPro" id="IPR013189">
    <property type="entry name" value="Glyco_hydro_32_C"/>
</dbReference>
<dbReference type="SUPFAM" id="SSF49899">
    <property type="entry name" value="Concanavalin A-like lectins/glucanases"/>
    <property type="match status" value="1"/>
</dbReference>
<evidence type="ECO:0000256" key="1">
    <source>
        <dbReference type="ARBA" id="ARBA00009902"/>
    </source>
</evidence>
<dbReference type="Gene3D" id="2.60.120.560">
    <property type="entry name" value="Exo-inulinase, domain 1"/>
    <property type="match status" value="1"/>
</dbReference>
<evidence type="ECO:0000256" key="2">
    <source>
        <dbReference type="ARBA" id="ARBA00022801"/>
    </source>
</evidence>
<comment type="caution">
    <text evidence="7">The sequence shown here is derived from an EMBL/GenBank/DDBJ whole genome shotgun (WGS) entry which is preliminary data.</text>
</comment>
<accession>A0A7X3D292</accession>
<dbReference type="InterPro" id="IPR001362">
    <property type="entry name" value="Glyco_hydro_32"/>
</dbReference>